<gene>
    <name evidence="1" type="ORF">SPELUC_LOCUS883</name>
</gene>
<keyword evidence="2" id="KW-1185">Reference proteome</keyword>
<dbReference type="EMBL" id="CAJVPW010000402">
    <property type="protein sequence ID" value="CAG8452791.1"/>
    <property type="molecule type" value="Genomic_DNA"/>
</dbReference>
<comment type="caution">
    <text evidence="1">The sequence shown here is derived from an EMBL/GenBank/DDBJ whole genome shotgun (WGS) entry which is preliminary data.</text>
</comment>
<proteinExistence type="predicted"/>
<name>A0ACA9K515_9GLOM</name>
<evidence type="ECO:0000313" key="2">
    <source>
        <dbReference type="Proteomes" id="UP000789366"/>
    </source>
</evidence>
<protein>
    <submittedName>
        <fullName evidence="1">13320_t:CDS:1</fullName>
    </submittedName>
</protein>
<accession>A0ACA9K515</accession>
<evidence type="ECO:0000313" key="1">
    <source>
        <dbReference type="EMBL" id="CAG8452791.1"/>
    </source>
</evidence>
<dbReference type="Proteomes" id="UP000789366">
    <property type="component" value="Unassembled WGS sequence"/>
</dbReference>
<sequence length="166" mass="19165">MLKIYKFKNQNSQSMKKRLARPMKKRSERNYNPSLQQYERIINFPQPGSTSQSPTGQTQKIPENELQNQQTETNQGQAVDDNQPEDIEDNTHPETSVEFNTQPSNFIDFNTQIENYVAFYRLGNLVGFYSCTQPEGFYTSADIPADFPVENLRGYNNAADFPNQSY</sequence>
<organism evidence="1 2">
    <name type="scientific">Cetraspora pellucida</name>
    <dbReference type="NCBI Taxonomy" id="1433469"/>
    <lineage>
        <taxon>Eukaryota</taxon>
        <taxon>Fungi</taxon>
        <taxon>Fungi incertae sedis</taxon>
        <taxon>Mucoromycota</taxon>
        <taxon>Glomeromycotina</taxon>
        <taxon>Glomeromycetes</taxon>
        <taxon>Diversisporales</taxon>
        <taxon>Gigasporaceae</taxon>
        <taxon>Cetraspora</taxon>
    </lineage>
</organism>
<reference evidence="1" key="1">
    <citation type="submission" date="2021-06" db="EMBL/GenBank/DDBJ databases">
        <authorList>
            <person name="Kallberg Y."/>
            <person name="Tangrot J."/>
            <person name="Rosling A."/>
        </authorList>
    </citation>
    <scope>NUCLEOTIDE SEQUENCE</scope>
    <source>
        <strain evidence="1">28 12/20/2015</strain>
    </source>
</reference>